<comment type="caution">
    <text evidence="1">The sequence shown here is derived from an EMBL/GenBank/DDBJ whole genome shotgun (WGS) entry which is preliminary data.</text>
</comment>
<evidence type="ECO:0000313" key="2">
    <source>
        <dbReference type="Proteomes" id="UP000256520"/>
    </source>
</evidence>
<name>A0A3D8PV53_9BACI</name>
<sequence length="72" mass="8356">MQLRITNPLFCLGSLFFFDEIFAFSLLKYLQQKLTQKRPVESEGWIPMGASKTIIEVDTTYTYTNQIEVLST</sequence>
<reference evidence="2" key="1">
    <citation type="submission" date="2017-11" db="EMBL/GenBank/DDBJ databases">
        <authorList>
            <person name="Zhu W."/>
        </authorList>
    </citation>
    <scope>NUCLEOTIDE SEQUENCE [LARGE SCALE GENOMIC DNA]</scope>
    <source>
        <strain evidence="2">CAU 1051</strain>
    </source>
</reference>
<protein>
    <submittedName>
        <fullName evidence="1">Uncharacterized protein</fullName>
    </submittedName>
</protein>
<proteinExistence type="predicted"/>
<organism evidence="1 2">
    <name type="scientific">Oceanobacillus chungangensis</name>
    <dbReference type="NCBI Taxonomy" id="1229152"/>
    <lineage>
        <taxon>Bacteria</taxon>
        <taxon>Bacillati</taxon>
        <taxon>Bacillota</taxon>
        <taxon>Bacilli</taxon>
        <taxon>Bacillales</taxon>
        <taxon>Bacillaceae</taxon>
        <taxon>Oceanobacillus</taxon>
    </lineage>
</organism>
<dbReference type="EMBL" id="PIOD01000006">
    <property type="protein sequence ID" value="RDW19953.1"/>
    <property type="molecule type" value="Genomic_DNA"/>
</dbReference>
<dbReference type="AlphaFoldDB" id="A0A3D8PV53"/>
<dbReference type="Proteomes" id="UP000256520">
    <property type="component" value="Unassembled WGS sequence"/>
</dbReference>
<keyword evidence="2" id="KW-1185">Reference proteome</keyword>
<evidence type="ECO:0000313" key="1">
    <source>
        <dbReference type="EMBL" id="RDW19953.1"/>
    </source>
</evidence>
<gene>
    <name evidence="1" type="ORF">CWR45_07805</name>
</gene>
<accession>A0A3D8PV53</accession>